<sequence length="63" mass="7610">MTKTIKVFQTLLILTYFAFYFFPTWFDFNSQRWSHYILAFLFGTLIVTGIYGLQSKSQNRKRN</sequence>
<keyword evidence="1" id="KW-0812">Transmembrane</keyword>
<accession>A0A150X923</accession>
<protein>
    <submittedName>
        <fullName evidence="2">Uncharacterized protein</fullName>
    </submittedName>
</protein>
<feature type="transmembrane region" description="Helical" evidence="1">
    <location>
        <begin position="32"/>
        <end position="53"/>
    </location>
</feature>
<reference evidence="2 3" key="1">
    <citation type="submission" date="2016-01" db="EMBL/GenBank/DDBJ databases">
        <title>Genome sequencing of Roseivirga spongicola UST030701-084.</title>
        <authorList>
            <person name="Selvaratnam C."/>
            <person name="Thevarajoo S."/>
            <person name="Goh K.M."/>
            <person name="Ee R."/>
            <person name="Chan K.-G."/>
            <person name="Chong C.S."/>
        </authorList>
    </citation>
    <scope>NUCLEOTIDE SEQUENCE [LARGE SCALE GENOMIC DNA]</scope>
    <source>
        <strain evidence="2 3">UST030701-084</strain>
    </source>
</reference>
<keyword evidence="1" id="KW-0472">Membrane</keyword>
<dbReference type="EMBL" id="LRPC01000023">
    <property type="protein sequence ID" value="KYG75229.1"/>
    <property type="molecule type" value="Genomic_DNA"/>
</dbReference>
<keyword evidence="3" id="KW-1185">Reference proteome</keyword>
<gene>
    <name evidence="2" type="ORF">AWW68_10505</name>
</gene>
<dbReference type="Proteomes" id="UP000075606">
    <property type="component" value="Unassembled WGS sequence"/>
</dbReference>
<name>A0A150X923_9BACT</name>
<dbReference type="AlphaFoldDB" id="A0A150X923"/>
<evidence type="ECO:0000256" key="1">
    <source>
        <dbReference type="SAM" id="Phobius"/>
    </source>
</evidence>
<organism evidence="2 3">
    <name type="scientific">Roseivirga spongicola</name>
    <dbReference type="NCBI Taxonomy" id="333140"/>
    <lineage>
        <taxon>Bacteria</taxon>
        <taxon>Pseudomonadati</taxon>
        <taxon>Bacteroidota</taxon>
        <taxon>Cytophagia</taxon>
        <taxon>Cytophagales</taxon>
        <taxon>Roseivirgaceae</taxon>
        <taxon>Roseivirga</taxon>
    </lineage>
</organism>
<proteinExistence type="predicted"/>
<dbReference type="STRING" id="333140.AWW68_10505"/>
<feature type="transmembrane region" description="Helical" evidence="1">
    <location>
        <begin position="7"/>
        <end position="26"/>
    </location>
</feature>
<evidence type="ECO:0000313" key="3">
    <source>
        <dbReference type="Proteomes" id="UP000075606"/>
    </source>
</evidence>
<comment type="caution">
    <text evidence="2">The sequence shown here is derived from an EMBL/GenBank/DDBJ whole genome shotgun (WGS) entry which is preliminary data.</text>
</comment>
<keyword evidence="1" id="KW-1133">Transmembrane helix</keyword>
<evidence type="ECO:0000313" key="2">
    <source>
        <dbReference type="EMBL" id="KYG75229.1"/>
    </source>
</evidence>